<name>A0A4Y2FZ22_ARAVE</name>
<dbReference type="Proteomes" id="UP000499080">
    <property type="component" value="Unassembled WGS sequence"/>
</dbReference>
<organism evidence="1 2">
    <name type="scientific">Araneus ventricosus</name>
    <name type="common">Orbweaver spider</name>
    <name type="synonym">Epeira ventricosa</name>
    <dbReference type="NCBI Taxonomy" id="182803"/>
    <lineage>
        <taxon>Eukaryota</taxon>
        <taxon>Metazoa</taxon>
        <taxon>Ecdysozoa</taxon>
        <taxon>Arthropoda</taxon>
        <taxon>Chelicerata</taxon>
        <taxon>Arachnida</taxon>
        <taxon>Araneae</taxon>
        <taxon>Araneomorphae</taxon>
        <taxon>Entelegynae</taxon>
        <taxon>Araneoidea</taxon>
        <taxon>Araneidae</taxon>
        <taxon>Araneus</taxon>
    </lineage>
</organism>
<sequence length="84" mass="9565">MYLMPELFPRRCDDPKPSSRSRSFVPDEEFYYSRERFSAPTSVVSSLAEHQNTPLAESEPPCSSMRKNMLVYVALSAVNTTSKL</sequence>
<dbReference type="AlphaFoldDB" id="A0A4Y2FZ22"/>
<protein>
    <submittedName>
        <fullName evidence="1">Uncharacterized protein</fullName>
    </submittedName>
</protein>
<keyword evidence="2" id="KW-1185">Reference proteome</keyword>
<gene>
    <name evidence="1" type="ORF">AVEN_237922_1</name>
</gene>
<evidence type="ECO:0000313" key="1">
    <source>
        <dbReference type="EMBL" id="GBM45685.1"/>
    </source>
</evidence>
<reference evidence="1 2" key="1">
    <citation type="journal article" date="2019" name="Sci. Rep.">
        <title>Orb-weaving spider Araneus ventricosus genome elucidates the spidroin gene catalogue.</title>
        <authorList>
            <person name="Kono N."/>
            <person name="Nakamura H."/>
            <person name="Ohtoshi R."/>
            <person name="Moran D.A.P."/>
            <person name="Shinohara A."/>
            <person name="Yoshida Y."/>
            <person name="Fujiwara M."/>
            <person name="Mori M."/>
            <person name="Tomita M."/>
            <person name="Arakawa K."/>
        </authorList>
    </citation>
    <scope>NUCLEOTIDE SEQUENCE [LARGE SCALE GENOMIC DNA]</scope>
</reference>
<comment type="caution">
    <text evidence="1">The sequence shown here is derived from an EMBL/GenBank/DDBJ whole genome shotgun (WGS) entry which is preliminary data.</text>
</comment>
<proteinExistence type="predicted"/>
<accession>A0A4Y2FZ22</accession>
<dbReference type="EMBL" id="BGPR01001107">
    <property type="protein sequence ID" value="GBM45685.1"/>
    <property type="molecule type" value="Genomic_DNA"/>
</dbReference>
<evidence type="ECO:0000313" key="2">
    <source>
        <dbReference type="Proteomes" id="UP000499080"/>
    </source>
</evidence>